<dbReference type="Proteomes" id="UP000285084">
    <property type="component" value="Unassembled WGS sequence"/>
</dbReference>
<comment type="caution">
    <text evidence="1">The sequence shown here is derived from an EMBL/GenBank/DDBJ whole genome shotgun (WGS) entry which is preliminary data.</text>
</comment>
<accession>A0A420M9M5</accession>
<organism evidence="1 2">
    <name type="scientific">Fusarium oxysporum</name>
    <name type="common">Fusarium vascular wilt</name>
    <dbReference type="NCBI Taxonomy" id="5507"/>
    <lineage>
        <taxon>Eukaryota</taxon>
        <taxon>Fungi</taxon>
        <taxon>Dikarya</taxon>
        <taxon>Ascomycota</taxon>
        <taxon>Pezizomycotina</taxon>
        <taxon>Sordariomycetes</taxon>
        <taxon>Hypocreomycetidae</taxon>
        <taxon>Hypocreales</taxon>
        <taxon>Nectriaceae</taxon>
        <taxon>Fusarium</taxon>
        <taxon>Fusarium oxysporum species complex</taxon>
    </lineage>
</organism>
<reference evidence="1 2" key="1">
    <citation type="journal article" date="2018" name="Sci. Rep.">
        <title>Characterisation of pathogen-specific regions and novel effector candidates in Fusarium oxysporum f. sp. cepae.</title>
        <authorList>
            <person name="Armitage A.D."/>
            <person name="Taylor A."/>
            <person name="Sobczyk M.K."/>
            <person name="Baxter L."/>
            <person name="Greenfield B.P."/>
            <person name="Bates H.J."/>
            <person name="Wilson F."/>
            <person name="Jackson A.C."/>
            <person name="Ott S."/>
            <person name="Harrison R.J."/>
            <person name="Clarkson J.P."/>
        </authorList>
    </citation>
    <scope>NUCLEOTIDE SEQUENCE [LARGE SCALE GENOMIC DNA]</scope>
    <source>
        <strain evidence="1 2">Fo_A13</strain>
    </source>
</reference>
<evidence type="ECO:0000313" key="1">
    <source>
        <dbReference type="EMBL" id="RKK62990.1"/>
    </source>
</evidence>
<sequence length="128" mass="14967">MSEFTTMSEFSDDLPTTIDTTAEIDWLDETPDVPEFQKEVSEIAEENKSVLETVDWTQILDEQDQRRVAITIEYRQARIGYLYSHLTNPEINWELNRKTVCRVKDFVCYGKSFPTQELSVETHCVSCF</sequence>
<name>A0A420M9M5_FUSOX</name>
<gene>
    <name evidence="1" type="ORF">BFJ69_g16953</name>
</gene>
<dbReference type="EMBL" id="MRCX01000599">
    <property type="protein sequence ID" value="RKK62990.1"/>
    <property type="molecule type" value="Genomic_DNA"/>
</dbReference>
<protein>
    <submittedName>
        <fullName evidence="1">Uncharacterized protein</fullName>
    </submittedName>
</protein>
<proteinExistence type="predicted"/>
<dbReference type="AlphaFoldDB" id="A0A420M9M5"/>
<evidence type="ECO:0000313" key="2">
    <source>
        <dbReference type="Proteomes" id="UP000285084"/>
    </source>
</evidence>